<feature type="compositionally biased region" description="Basic and acidic residues" evidence="1">
    <location>
        <begin position="64"/>
        <end position="80"/>
    </location>
</feature>
<feature type="compositionally biased region" description="Polar residues" evidence="1">
    <location>
        <begin position="1104"/>
        <end position="1123"/>
    </location>
</feature>
<feature type="compositionally biased region" description="Basic and acidic residues" evidence="1">
    <location>
        <begin position="29"/>
        <end position="42"/>
    </location>
</feature>
<feature type="compositionally biased region" description="Basic residues" evidence="1">
    <location>
        <begin position="1145"/>
        <end position="1155"/>
    </location>
</feature>
<name>A0ABR1Y5L2_9PEZI</name>
<dbReference type="SUPFAM" id="SSF57903">
    <property type="entry name" value="FYVE/PHD zinc finger"/>
    <property type="match status" value="1"/>
</dbReference>
<feature type="compositionally biased region" description="Acidic residues" evidence="1">
    <location>
        <begin position="1420"/>
        <end position="1430"/>
    </location>
</feature>
<feature type="region of interest" description="Disordered" evidence="1">
    <location>
        <begin position="551"/>
        <end position="577"/>
    </location>
</feature>
<dbReference type="InterPro" id="IPR011011">
    <property type="entry name" value="Znf_FYVE_PHD"/>
</dbReference>
<feature type="region of interest" description="Disordered" evidence="1">
    <location>
        <begin position="324"/>
        <end position="457"/>
    </location>
</feature>
<feature type="compositionally biased region" description="Basic and acidic residues" evidence="1">
    <location>
        <begin position="554"/>
        <end position="565"/>
    </location>
</feature>
<feature type="compositionally biased region" description="Acidic residues" evidence="1">
    <location>
        <begin position="1444"/>
        <end position="1454"/>
    </location>
</feature>
<keyword evidence="3" id="KW-1185">Reference proteome</keyword>
<protein>
    <recommendedName>
        <fullName evidence="4">FYVE-type domain-containing protein</fullName>
    </recommendedName>
</protein>
<feature type="compositionally biased region" description="Basic and acidic residues" evidence="1">
    <location>
        <begin position="1124"/>
        <end position="1141"/>
    </location>
</feature>
<feature type="compositionally biased region" description="Basic and acidic residues" evidence="1">
    <location>
        <begin position="941"/>
        <end position="956"/>
    </location>
</feature>
<dbReference type="Proteomes" id="UP001456524">
    <property type="component" value="Unassembled WGS sequence"/>
</dbReference>
<feature type="region of interest" description="Disordered" evidence="1">
    <location>
        <begin position="851"/>
        <end position="975"/>
    </location>
</feature>
<feature type="compositionally biased region" description="Basic and acidic residues" evidence="1">
    <location>
        <begin position="760"/>
        <end position="770"/>
    </location>
</feature>
<feature type="compositionally biased region" description="Low complexity" evidence="1">
    <location>
        <begin position="199"/>
        <end position="210"/>
    </location>
</feature>
<feature type="region of interest" description="Disordered" evidence="1">
    <location>
        <begin position="1416"/>
        <end position="1464"/>
    </location>
</feature>
<feature type="compositionally biased region" description="Low complexity" evidence="1">
    <location>
        <begin position="1258"/>
        <end position="1272"/>
    </location>
</feature>
<feature type="compositionally biased region" description="Polar residues" evidence="1">
    <location>
        <begin position="328"/>
        <end position="347"/>
    </location>
</feature>
<feature type="region of interest" description="Disordered" evidence="1">
    <location>
        <begin position="1104"/>
        <end position="1275"/>
    </location>
</feature>
<organism evidence="2 3">
    <name type="scientific">Phyllosticta citrichinensis</name>
    <dbReference type="NCBI Taxonomy" id="1130410"/>
    <lineage>
        <taxon>Eukaryota</taxon>
        <taxon>Fungi</taxon>
        <taxon>Dikarya</taxon>
        <taxon>Ascomycota</taxon>
        <taxon>Pezizomycotina</taxon>
        <taxon>Dothideomycetes</taxon>
        <taxon>Dothideomycetes incertae sedis</taxon>
        <taxon>Botryosphaeriales</taxon>
        <taxon>Phyllostictaceae</taxon>
        <taxon>Phyllosticta</taxon>
    </lineage>
</organism>
<feature type="compositionally biased region" description="Basic and acidic residues" evidence="1">
    <location>
        <begin position="1431"/>
        <end position="1443"/>
    </location>
</feature>
<feature type="compositionally biased region" description="Basic and acidic residues" evidence="1">
    <location>
        <begin position="918"/>
        <end position="930"/>
    </location>
</feature>
<sequence>MGNPNMDWSPVRKTGSARPRESPSYSPYRADDQRAYDSDGYRPGRPGPYSTTTKPPFGKVSPRRPFEPTPTDRYRHDDFHQPWSPRRRMEDGHQMRSPRPSGLFQDFNRPSNNRPRPFQDSPPSSPRPPRPNGPRSDPFDDEYFDSRPQPSGSAERKGFMEGPNFVSNSSLTWKRPTSRDSSRSKSSRQPYNGSGSENPPRSSGPVSSLVSGSVGMTFAEQDFQRQLVEGRSWVVTREELPALMTLPHIFISARHVPYKSTATPHIARLLRSAHKEVRVQGCVDGYYLSFRNNSDGRAGLRRCVERHDRTLLFNKFEMVMEPHLPGLDSSSSQDLPPVTHAQQQKSAEMSRERNLPPASTASPAQTTMLNRHSPRPDTLQKPSDNISSERNLSLNNPHQQNPEMSSQHNVSPNVPPTRTMKPPDRNPNTPRQQITKTSNQHNLHPNPLQKQGSKIPRQRLDEAEDIAIQGAASRVTPTEKVMNFLQQCENSGVVAIFDHAKAWGLPKGRPGWSVKLKVDELEIGDLGPHPSKIDASAAIVGRGFRLLKQALQAQDRKSPAKRESPEGPEASTDDTTVESAAANANIRRLQEDMNSRLSRAKELEDWLVANPTAEEATIERSRGYYNDIMDRVEGIRQEIIKLGGLPASTEERHGADESSPPPEPLPRASSDKELGGLPASAEVGHGVDESSPPLVKQPPPLASVDNEPGAHSASAESHGSDESSPPLFKQPPPLPSADKEPGVDHHLFTSRDSISATDHGQARHINEPTRRKSTTTLSDASEASSKTKVTRCAYCKTKHFPSYNPKKICSGCRRAYCSSCWKTESARAPDSNAEPESCRHCVKSNTQMLSTNHESHSVAEQPIAPKTSEPKVTTPPVDIPQPAQSTELETREAPSPICHDERLENEHREGPAETSSQAEKRLLERSESNRGEAPAASPSHAEIRMLPDPDQAERSDAPAASPSHTGTGTIPGGVQTDRTEASELYLKKLSGINGLSWSDLLGFALVDNGNRGMTVNEISAWIDDNFRDAASRPKSSSVGATLSGVWQKHRFSHVMNSKPSRYYASDAFSQNCTERLSQLRAQARYIVKLPFTQFHKLGVEKSAVQGNETTGPQGTQNMDGTQETNEKNLKRPREKGHEEVPTSKAPRKFAYRARKSASNGKRLQPPVKQGSVRISAPASGPDGVSSAGSQSEATPGPVENQELGFAPKSVEVISLSSDSSSDESRPVSPAPLSAPRDSLRSVSPEPVSAPPDLSRPVSPASDSDPLDSPQDPRMAFALATLERAKSLPGSRPVTMPEDLVVNGFSKELQDRLTARYKAEYCNAPTIVKDLAKEAPAFCPPPFDREAKIAEIKARPKRKARLEALNAKVDAPRLLHARQERPRDAIHKEEYRPLPPAYKPPPPGAWSLGFGATHDLTASQETDDVDMDADNEAPRRKERGHFEADDTDVDMDADNEAPQPKEKDYVETVEEWLGGPPADSVTYMITDRGKLAFREKAVLNRDGRMPRPRKVWVVPD</sequence>
<feature type="compositionally biased region" description="Polar residues" evidence="1">
    <location>
        <begin position="774"/>
        <end position="787"/>
    </location>
</feature>
<feature type="compositionally biased region" description="Pro residues" evidence="1">
    <location>
        <begin position="123"/>
        <end position="132"/>
    </location>
</feature>
<feature type="compositionally biased region" description="Polar residues" evidence="1">
    <location>
        <begin position="357"/>
        <end position="370"/>
    </location>
</feature>
<feature type="compositionally biased region" description="Basic and acidic residues" evidence="1">
    <location>
        <begin position="888"/>
        <end position="911"/>
    </location>
</feature>
<feature type="compositionally biased region" description="Polar residues" evidence="1">
    <location>
        <begin position="426"/>
        <end position="452"/>
    </location>
</feature>
<gene>
    <name evidence="2" type="ORF">IWX90DRAFT_6278</name>
</gene>
<reference evidence="2 3" key="1">
    <citation type="journal article" date="2022" name="G3 (Bethesda)">
        <title>Enemy or ally: a genomic approach to elucidate the lifestyle of Phyllosticta citrichinaensis.</title>
        <authorList>
            <person name="Buijs V.A."/>
            <person name="Groenewald J.Z."/>
            <person name="Haridas S."/>
            <person name="LaButti K.M."/>
            <person name="Lipzen A."/>
            <person name="Martin F.M."/>
            <person name="Barry K."/>
            <person name="Grigoriev I.V."/>
            <person name="Crous P.W."/>
            <person name="Seidl M.F."/>
        </authorList>
    </citation>
    <scope>NUCLEOTIDE SEQUENCE [LARGE SCALE GENOMIC DNA]</scope>
    <source>
        <strain evidence="2 3">CBS 129764</strain>
    </source>
</reference>
<feature type="compositionally biased region" description="Low complexity" evidence="1">
    <location>
        <begin position="707"/>
        <end position="727"/>
    </location>
</feature>
<accession>A0ABR1Y5L2</accession>
<evidence type="ECO:0000256" key="1">
    <source>
        <dbReference type="SAM" id="MobiDB-lite"/>
    </source>
</evidence>
<feature type="region of interest" description="Disordered" evidence="1">
    <location>
        <begin position="644"/>
        <end position="789"/>
    </location>
</feature>
<evidence type="ECO:0008006" key="4">
    <source>
        <dbReference type="Google" id="ProtNLM"/>
    </source>
</evidence>
<dbReference type="EMBL" id="JBBWUH010000001">
    <property type="protein sequence ID" value="KAK8177040.1"/>
    <property type="molecule type" value="Genomic_DNA"/>
</dbReference>
<comment type="caution">
    <text evidence="2">The sequence shown here is derived from an EMBL/GenBank/DDBJ whole genome shotgun (WGS) entry which is preliminary data.</text>
</comment>
<dbReference type="CDD" id="cd00065">
    <property type="entry name" value="FYVE_like_SF"/>
    <property type="match status" value="1"/>
</dbReference>
<proteinExistence type="predicted"/>
<feature type="region of interest" description="Disordered" evidence="1">
    <location>
        <begin position="1"/>
        <end position="210"/>
    </location>
</feature>
<evidence type="ECO:0000313" key="3">
    <source>
        <dbReference type="Proteomes" id="UP001456524"/>
    </source>
</evidence>
<feature type="compositionally biased region" description="Basic and acidic residues" evidence="1">
    <location>
        <begin position="737"/>
        <end position="749"/>
    </location>
</feature>
<evidence type="ECO:0000313" key="2">
    <source>
        <dbReference type="EMBL" id="KAK8177040.1"/>
    </source>
</evidence>
<feature type="compositionally biased region" description="Polar residues" evidence="1">
    <location>
        <begin position="380"/>
        <end position="412"/>
    </location>
</feature>
<feature type="compositionally biased region" description="Low complexity" evidence="1">
    <location>
        <begin position="1209"/>
        <end position="1219"/>
    </location>
</feature>